<reference evidence="5 6" key="1">
    <citation type="submission" date="2018-09" db="EMBL/GenBank/DDBJ databases">
        <title>Arachidicoccus sp. nov., a bacterium isolated from soil.</title>
        <authorList>
            <person name="Weon H.-Y."/>
            <person name="Kwon S.-W."/>
            <person name="Lee S.A."/>
        </authorList>
    </citation>
    <scope>NUCLEOTIDE SEQUENCE [LARGE SCALE GENOMIC DNA]</scope>
    <source>
        <strain evidence="5 6">KIS59-12</strain>
    </source>
</reference>
<dbReference type="AlphaFoldDB" id="A0A386HT09"/>
<dbReference type="GO" id="GO:0016787">
    <property type="term" value="F:hydrolase activity"/>
    <property type="evidence" value="ECO:0007669"/>
    <property type="project" value="UniProtKB-KW"/>
</dbReference>
<evidence type="ECO:0000256" key="3">
    <source>
        <dbReference type="SAM" id="SignalP"/>
    </source>
</evidence>
<evidence type="ECO:0000313" key="6">
    <source>
        <dbReference type="Proteomes" id="UP000266118"/>
    </source>
</evidence>
<dbReference type="PANTHER" id="PTHR10340:SF57">
    <property type="entry name" value="METALLOPHOS DOMAIN-CONTAINING PROTEIN"/>
    <property type="match status" value="1"/>
</dbReference>
<keyword evidence="3" id="KW-0732">Signal</keyword>
<keyword evidence="1" id="KW-0378">Hydrolase</keyword>
<gene>
    <name evidence="5" type="ORF">D6B99_16720</name>
</gene>
<dbReference type="EMBL" id="CP032489">
    <property type="protein sequence ID" value="AYD49118.1"/>
    <property type="molecule type" value="Genomic_DNA"/>
</dbReference>
<feature type="chain" id="PRO_5017358474" description="Calcineurin-like phosphoesterase domain-containing protein" evidence="3">
    <location>
        <begin position="24"/>
        <end position="427"/>
    </location>
</feature>
<name>A0A386HT09_9BACT</name>
<feature type="signal peptide" evidence="3">
    <location>
        <begin position="1"/>
        <end position="23"/>
    </location>
</feature>
<organism evidence="5 6">
    <name type="scientific">Arachidicoccus soli</name>
    <dbReference type="NCBI Taxonomy" id="2341117"/>
    <lineage>
        <taxon>Bacteria</taxon>
        <taxon>Pseudomonadati</taxon>
        <taxon>Bacteroidota</taxon>
        <taxon>Chitinophagia</taxon>
        <taxon>Chitinophagales</taxon>
        <taxon>Chitinophagaceae</taxon>
        <taxon>Arachidicoccus</taxon>
    </lineage>
</organism>
<evidence type="ECO:0000313" key="5">
    <source>
        <dbReference type="EMBL" id="AYD49118.1"/>
    </source>
</evidence>
<accession>A0A386HT09</accession>
<evidence type="ECO:0000259" key="4">
    <source>
        <dbReference type="Pfam" id="PF00149"/>
    </source>
</evidence>
<evidence type="ECO:0000256" key="2">
    <source>
        <dbReference type="ARBA" id="ARBA00023180"/>
    </source>
</evidence>
<feature type="domain" description="Calcineurin-like phosphoesterase" evidence="4">
    <location>
        <begin position="45"/>
        <end position="302"/>
    </location>
</feature>
<keyword evidence="2" id="KW-0325">Glycoprotein</keyword>
<dbReference type="Proteomes" id="UP000266118">
    <property type="component" value="Chromosome"/>
</dbReference>
<dbReference type="KEGG" id="ark:D6B99_16720"/>
<sequence>MMFNRSSAIRFLIFILMSLNLWGCKTPQEAINSNSAQLVKNGAYFLFLSDIHLDASRHKTDSTQDTGLDLWQNCTIKLDSILNSPDPPKFVMCTGDLPAHYKCITGCFLTGEKLAAHNKNIMTVLSDLRKLVAKNGIPLFYIPGNNDPIAGDYYSFANQNKQTLFSLVDESILAFPALNVSTKKLATHIISMPDTTMGYYSALIINGLRVIALNSNIFAKKYHSVDGISQIKAGNTEMNWLSEQLKDAQSKGEKVYIAMHIPPGKDWALLPSKKNLWLNSFLSLSDKYQSTIVGIFYGHTHMDELRLLYDSTGKKMTQVAISCPGITPIHGNNPAFKLVSFDPQSLKPINFTTYYSSVSAASWGNKTYQFTTVFHTDPKKAMYESLKTMSISEINKDMNLIYTVRHGKPNYHGKPYNTMNTMIVKWK</sequence>
<dbReference type="Gene3D" id="3.60.21.10">
    <property type="match status" value="1"/>
</dbReference>
<proteinExistence type="predicted"/>
<dbReference type="InterPro" id="IPR029052">
    <property type="entry name" value="Metallo-depent_PP-like"/>
</dbReference>
<evidence type="ECO:0000256" key="1">
    <source>
        <dbReference type="ARBA" id="ARBA00022801"/>
    </source>
</evidence>
<dbReference type="PANTHER" id="PTHR10340">
    <property type="entry name" value="SPHINGOMYELIN PHOSPHODIESTERASE"/>
    <property type="match status" value="1"/>
</dbReference>
<dbReference type="Pfam" id="PF00149">
    <property type="entry name" value="Metallophos"/>
    <property type="match status" value="1"/>
</dbReference>
<dbReference type="SUPFAM" id="SSF56300">
    <property type="entry name" value="Metallo-dependent phosphatases"/>
    <property type="match status" value="1"/>
</dbReference>
<dbReference type="InterPro" id="IPR004843">
    <property type="entry name" value="Calcineurin-like_PHP"/>
</dbReference>
<keyword evidence="6" id="KW-1185">Reference proteome</keyword>
<dbReference type="OrthoDB" id="106957at2"/>
<protein>
    <recommendedName>
        <fullName evidence="4">Calcineurin-like phosphoesterase domain-containing protein</fullName>
    </recommendedName>
</protein>